<protein>
    <recommendedName>
        <fullName evidence="2">CCHC-type domain-containing protein</fullName>
    </recommendedName>
</protein>
<proteinExistence type="predicted"/>
<evidence type="ECO:0000313" key="1">
    <source>
        <dbReference type="EMBL" id="SPD26330.1"/>
    </source>
</evidence>
<reference evidence="1" key="1">
    <citation type="submission" date="2018-02" db="EMBL/GenBank/DDBJ databases">
        <authorList>
            <person name="Cohen D.B."/>
            <person name="Kent A.D."/>
        </authorList>
    </citation>
    <scope>NUCLEOTIDE SEQUENCE</scope>
</reference>
<name>A0A2N9IQA4_FAGSY</name>
<dbReference type="AlphaFoldDB" id="A0A2N9IQA4"/>
<organism evidence="1">
    <name type="scientific">Fagus sylvatica</name>
    <name type="common">Beechnut</name>
    <dbReference type="NCBI Taxonomy" id="28930"/>
    <lineage>
        <taxon>Eukaryota</taxon>
        <taxon>Viridiplantae</taxon>
        <taxon>Streptophyta</taxon>
        <taxon>Embryophyta</taxon>
        <taxon>Tracheophyta</taxon>
        <taxon>Spermatophyta</taxon>
        <taxon>Magnoliopsida</taxon>
        <taxon>eudicotyledons</taxon>
        <taxon>Gunneridae</taxon>
        <taxon>Pentapetalae</taxon>
        <taxon>rosids</taxon>
        <taxon>fabids</taxon>
        <taxon>Fagales</taxon>
        <taxon>Fagaceae</taxon>
        <taxon>Fagus</taxon>
    </lineage>
</organism>
<sequence>MLGDGVISLTSGIRALVQVGATTGEDGKMSRIEKFDGTDFGYWKIQIEDYLYRKKLHLPLLGKKPDKMEDAEWALLDRQVLGVIRLTLSRSVAHNVVKETTTMGLMTALFGMYEKPSANNRLFNLKMAEGAAMAKHLNEFNTITNQLSSVEIEFDDEIRALIVLASLPNSWEAMRMAVSNSAGKEGHAFVTKNRGRSRNKWHNDRATFNDRSKSRDKSQYTETRECFHYGKKGHIRMNCKHWRKEQTEDKDHKHDDEKGTTVVVDDEEVVVLSVQEQKCEHVDNIDDEWVVNSAVTHHVICTKELFTTYKAGDFGIVKMGNTSYSKIVGTVMDRADYCNHLGNGRWKLAKGPMVVARRRICCGLYRTRVKACKKKFNAVGTIEKTPQSRVMVNSVAPKKVNFSLLDSATDGEVICDEECRDGKLSTCDEDEVKDSKDLEQGE</sequence>
<gene>
    <name evidence="1" type="ORF">FSB_LOCUS54212</name>
</gene>
<dbReference type="EMBL" id="OIVN01006152">
    <property type="protein sequence ID" value="SPD26330.1"/>
    <property type="molecule type" value="Genomic_DNA"/>
</dbReference>
<dbReference type="PANTHER" id="PTHR47592:SF27">
    <property type="entry name" value="OS08G0421700 PROTEIN"/>
    <property type="match status" value="1"/>
</dbReference>
<evidence type="ECO:0008006" key="2">
    <source>
        <dbReference type="Google" id="ProtNLM"/>
    </source>
</evidence>
<accession>A0A2N9IQA4</accession>
<dbReference type="PANTHER" id="PTHR47592">
    <property type="entry name" value="PBF68 PROTEIN"/>
    <property type="match status" value="1"/>
</dbReference>
<dbReference type="Pfam" id="PF14223">
    <property type="entry name" value="Retrotran_gag_2"/>
    <property type="match status" value="1"/>
</dbReference>